<evidence type="ECO:0000259" key="1">
    <source>
        <dbReference type="Pfam" id="PF01926"/>
    </source>
</evidence>
<dbReference type="GO" id="GO:0005525">
    <property type="term" value="F:GTP binding"/>
    <property type="evidence" value="ECO:0007669"/>
    <property type="project" value="InterPro"/>
</dbReference>
<proteinExistence type="predicted"/>
<dbReference type="Gene3D" id="3.10.20.30">
    <property type="match status" value="1"/>
</dbReference>
<feature type="domain" description="TGS" evidence="2">
    <location>
        <begin position="257"/>
        <end position="327"/>
    </location>
</feature>
<sequence>MPANLTPQYFETEKKLKTAKTPQEKRIILEELLSLVPKHKGTEKLQALLKTKIAKLKSTAQKKPTIAKHALTFHFDKTGAGQIILIGPPNVGKSMLVKSLSNANPEIGDYPFTTRTPYPAMMEYKNIQIQLIDTPPITPEYIEAWHYELLKDADGILFLVDLSGPSPADIIQTLLAKLKEKKIELIAEDQEIPSGFPVYYKKTLIVVNKKDLPSAEENYNVLKKALESKFNPIPVSASSGDGLEYLKERIFSMLHVIRVYSKIPGKKVNLNDPYTLKKGSSVMTMAKTVHKDFSQNLKYARIWSKSKYQGQKVNRNHILEDEDIIELHI</sequence>
<dbReference type="NCBIfam" id="TIGR00231">
    <property type="entry name" value="small_GTP"/>
    <property type="match status" value="1"/>
</dbReference>
<dbReference type="Pfam" id="PF01926">
    <property type="entry name" value="MMR_HSR1"/>
    <property type="match status" value="1"/>
</dbReference>
<comment type="caution">
    <text evidence="3">The sequence shown here is derived from an EMBL/GenBank/DDBJ whole genome shotgun (WGS) entry which is preliminary data.</text>
</comment>
<name>A0A0F9TF15_9ZZZZ</name>
<dbReference type="SUPFAM" id="SSF81271">
    <property type="entry name" value="TGS-like"/>
    <property type="match status" value="1"/>
</dbReference>
<dbReference type="InterPro" id="IPR005225">
    <property type="entry name" value="Small_GTP-bd"/>
</dbReference>
<dbReference type="Gene3D" id="3.40.50.300">
    <property type="entry name" value="P-loop containing nucleotide triphosphate hydrolases"/>
    <property type="match status" value="1"/>
</dbReference>
<dbReference type="GO" id="GO:0003924">
    <property type="term" value="F:GTPase activity"/>
    <property type="evidence" value="ECO:0007669"/>
    <property type="project" value="InterPro"/>
</dbReference>
<dbReference type="InterPro" id="IPR004095">
    <property type="entry name" value="TGS"/>
</dbReference>
<dbReference type="InterPro" id="IPR027417">
    <property type="entry name" value="P-loop_NTPase"/>
</dbReference>
<dbReference type="InterPro" id="IPR006073">
    <property type="entry name" value="GTP-bd"/>
</dbReference>
<evidence type="ECO:0000313" key="3">
    <source>
        <dbReference type="EMBL" id="KKN40083.1"/>
    </source>
</evidence>
<evidence type="ECO:0008006" key="4">
    <source>
        <dbReference type="Google" id="ProtNLM"/>
    </source>
</evidence>
<dbReference type="InterPro" id="IPR012676">
    <property type="entry name" value="TGS-like"/>
</dbReference>
<reference evidence="3" key="1">
    <citation type="journal article" date="2015" name="Nature">
        <title>Complex archaea that bridge the gap between prokaryotes and eukaryotes.</title>
        <authorList>
            <person name="Spang A."/>
            <person name="Saw J.H."/>
            <person name="Jorgensen S.L."/>
            <person name="Zaremba-Niedzwiedzka K."/>
            <person name="Martijn J."/>
            <person name="Lind A.E."/>
            <person name="van Eijk R."/>
            <person name="Schleper C."/>
            <person name="Guy L."/>
            <person name="Ettema T.J."/>
        </authorList>
    </citation>
    <scope>NUCLEOTIDE SEQUENCE</scope>
</reference>
<gene>
    <name evidence="3" type="ORF">LCGC14_0736940</name>
</gene>
<dbReference type="PANTHER" id="PTHR43127">
    <property type="entry name" value="DEVELOPMENTALLY-REGULATED GTP-BINDING PROTEIN 2"/>
    <property type="match status" value="1"/>
</dbReference>
<accession>A0A0F9TF15</accession>
<dbReference type="AlphaFoldDB" id="A0A0F9TF15"/>
<dbReference type="PRINTS" id="PR00326">
    <property type="entry name" value="GTP1OBG"/>
</dbReference>
<protein>
    <recommendedName>
        <fullName evidence="4">TGS domain-containing protein</fullName>
    </recommendedName>
</protein>
<feature type="domain" description="G" evidence="1">
    <location>
        <begin position="82"/>
        <end position="184"/>
    </location>
</feature>
<dbReference type="Pfam" id="PF02824">
    <property type="entry name" value="TGS"/>
    <property type="match status" value="1"/>
</dbReference>
<evidence type="ECO:0000259" key="2">
    <source>
        <dbReference type="Pfam" id="PF02824"/>
    </source>
</evidence>
<dbReference type="SUPFAM" id="SSF52540">
    <property type="entry name" value="P-loop containing nucleoside triphosphate hydrolases"/>
    <property type="match status" value="1"/>
</dbReference>
<dbReference type="InterPro" id="IPR045001">
    <property type="entry name" value="DRG"/>
</dbReference>
<organism evidence="3">
    <name type="scientific">marine sediment metagenome</name>
    <dbReference type="NCBI Taxonomy" id="412755"/>
    <lineage>
        <taxon>unclassified sequences</taxon>
        <taxon>metagenomes</taxon>
        <taxon>ecological metagenomes</taxon>
    </lineage>
</organism>
<dbReference type="EMBL" id="LAZR01001726">
    <property type="protein sequence ID" value="KKN40083.1"/>
    <property type="molecule type" value="Genomic_DNA"/>
</dbReference>
<dbReference type="InterPro" id="IPR012675">
    <property type="entry name" value="Beta-grasp_dom_sf"/>
</dbReference>